<dbReference type="EMBL" id="KN831963">
    <property type="protein sequence ID" value="KIO06368.1"/>
    <property type="molecule type" value="Genomic_DNA"/>
</dbReference>
<evidence type="ECO:0000313" key="3">
    <source>
        <dbReference type="Proteomes" id="UP000054217"/>
    </source>
</evidence>
<proteinExistence type="predicted"/>
<sequence>MTSRICILFRTIWIMNTPISGAALALMLFLREYSMTRKLVRGEWGSPNDAEMAATAEEAKHKAEDEGHGADLTRTNSIALVPKEEVQAT</sequence>
<organism evidence="2 3">
    <name type="scientific">Pisolithus tinctorius Marx 270</name>
    <dbReference type="NCBI Taxonomy" id="870435"/>
    <lineage>
        <taxon>Eukaryota</taxon>
        <taxon>Fungi</taxon>
        <taxon>Dikarya</taxon>
        <taxon>Basidiomycota</taxon>
        <taxon>Agaricomycotina</taxon>
        <taxon>Agaricomycetes</taxon>
        <taxon>Agaricomycetidae</taxon>
        <taxon>Boletales</taxon>
        <taxon>Sclerodermatineae</taxon>
        <taxon>Pisolithaceae</taxon>
        <taxon>Pisolithus</taxon>
    </lineage>
</organism>
<dbReference type="AlphaFoldDB" id="A0A0C3JBD0"/>
<evidence type="ECO:0000256" key="1">
    <source>
        <dbReference type="SAM" id="Phobius"/>
    </source>
</evidence>
<accession>A0A0C3JBD0</accession>
<keyword evidence="3" id="KW-1185">Reference proteome</keyword>
<dbReference type="HOGENOM" id="CLU_2455617_0_0_1"/>
<reference evidence="3" key="2">
    <citation type="submission" date="2015-01" db="EMBL/GenBank/DDBJ databases">
        <title>Evolutionary Origins and Diversification of the Mycorrhizal Mutualists.</title>
        <authorList>
            <consortium name="DOE Joint Genome Institute"/>
            <consortium name="Mycorrhizal Genomics Consortium"/>
            <person name="Kohler A."/>
            <person name="Kuo A."/>
            <person name="Nagy L.G."/>
            <person name="Floudas D."/>
            <person name="Copeland A."/>
            <person name="Barry K.W."/>
            <person name="Cichocki N."/>
            <person name="Veneault-Fourrey C."/>
            <person name="LaButti K."/>
            <person name="Lindquist E.A."/>
            <person name="Lipzen A."/>
            <person name="Lundell T."/>
            <person name="Morin E."/>
            <person name="Murat C."/>
            <person name="Riley R."/>
            <person name="Ohm R."/>
            <person name="Sun H."/>
            <person name="Tunlid A."/>
            <person name="Henrissat B."/>
            <person name="Grigoriev I.V."/>
            <person name="Hibbett D.S."/>
            <person name="Martin F."/>
        </authorList>
    </citation>
    <scope>NUCLEOTIDE SEQUENCE [LARGE SCALE GENOMIC DNA]</scope>
    <source>
        <strain evidence="3">Marx 270</strain>
    </source>
</reference>
<keyword evidence="1" id="KW-0472">Membrane</keyword>
<keyword evidence="1" id="KW-0812">Transmembrane</keyword>
<protein>
    <submittedName>
        <fullName evidence="2">Uncharacterized protein</fullName>
    </submittedName>
</protein>
<feature type="transmembrane region" description="Helical" evidence="1">
    <location>
        <begin position="12"/>
        <end position="30"/>
    </location>
</feature>
<reference evidence="2 3" key="1">
    <citation type="submission" date="2014-04" db="EMBL/GenBank/DDBJ databases">
        <authorList>
            <consortium name="DOE Joint Genome Institute"/>
            <person name="Kuo A."/>
            <person name="Kohler A."/>
            <person name="Costa M.D."/>
            <person name="Nagy L.G."/>
            <person name="Floudas D."/>
            <person name="Copeland A."/>
            <person name="Barry K.W."/>
            <person name="Cichocki N."/>
            <person name="Veneault-Fourrey C."/>
            <person name="LaButti K."/>
            <person name="Lindquist E.A."/>
            <person name="Lipzen A."/>
            <person name="Lundell T."/>
            <person name="Morin E."/>
            <person name="Murat C."/>
            <person name="Sun H."/>
            <person name="Tunlid A."/>
            <person name="Henrissat B."/>
            <person name="Grigoriev I.V."/>
            <person name="Hibbett D.S."/>
            <person name="Martin F."/>
            <person name="Nordberg H.P."/>
            <person name="Cantor M.N."/>
            <person name="Hua S.X."/>
        </authorList>
    </citation>
    <scope>NUCLEOTIDE SEQUENCE [LARGE SCALE GENOMIC DNA]</scope>
    <source>
        <strain evidence="2 3">Marx 270</strain>
    </source>
</reference>
<dbReference type="InParanoid" id="A0A0C3JBD0"/>
<keyword evidence="1" id="KW-1133">Transmembrane helix</keyword>
<evidence type="ECO:0000313" key="2">
    <source>
        <dbReference type="EMBL" id="KIO06368.1"/>
    </source>
</evidence>
<name>A0A0C3JBD0_PISTI</name>
<dbReference type="STRING" id="870435.A0A0C3JBD0"/>
<dbReference type="Proteomes" id="UP000054217">
    <property type="component" value="Unassembled WGS sequence"/>
</dbReference>
<gene>
    <name evidence="2" type="ORF">M404DRAFT_999015</name>
</gene>